<reference evidence="1 2" key="1">
    <citation type="submission" date="2020-08" db="EMBL/GenBank/DDBJ databases">
        <title>Genomic Encyclopedia of Type Strains, Phase III (KMG-III): the genomes of soil and plant-associated and newly described type strains.</title>
        <authorList>
            <person name="Whitman W."/>
        </authorList>
    </citation>
    <scope>NUCLEOTIDE SEQUENCE [LARGE SCALE GENOMIC DNA]</scope>
    <source>
        <strain evidence="1 2">CECT 3313</strain>
    </source>
</reference>
<keyword evidence="2" id="KW-1185">Reference proteome</keyword>
<proteinExistence type="predicted"/>
<organism evidence="1 2">
    <name type="scientific">Streptomyces echinatus</name>
    <dbReference type="NCBI Taxonomy" id="67293"/>
    <lineage>
        <taxon>Bacteria</taxon>
        <taxon>Bacillati</taxon>
        <taxon>Actinomycetota</taxon>
        <taxon>Actinomycetes</taxon>
        <taxon>Kitasatosporales</taxon>
        <taxon>Streptomycetaceae</taxon>
        <taxon>Streptomyces</taxon>
    </lineage>
</organism>
<dbReference type="AlphaFoldDB" id="A0A7W9PWF4"/>
<dbReference type="Proteomes" id="UP000585836">
    <property type="component" value="Unassembled WGS sequence"/>
</dbReference>
<accession>A0A7W9PWF4</accession>
<evidence type="ECO:0000313" key="2">
    <source>
        <dbReference type="Proteomes" id="UP000585836"/>
    </source>
</evidence>
<comment type="caution">
    <text evidence="1">The sequence shown here is derived from an EMBL/GenBank/DDBJ whole genome shotgun (WGS) entry which is preliminary data.</text>
</comment>
<gene>
    <name evidence="1" type="ORF">FHS34_003841</name>
</gene>
<sequence>MFLRLLRRRRRPRGLLLLGNSRLIHGFSGASYDGHGYQS</sequence>
<dbReference type="EMBL" id="JACHJK010000006">
    <property type="protein sequence ID" value="MBB5928372.1"/>
    <property type="molecule type" value="Genomic_DNA"/>
</dbReference>
<name>A0A7W9PWF4_9ACTN</name>
<evidence type="ECO:0000313" key="1">
    <source>
        <dbReference type="EMBL" id="MBB5928372.1"/>
    </source>
</evidence>
<protein>
    <submittedName>
        <fullName evidence="1">Uncharacterized protein</fullName>
    </submittedName>
</protein>